<accession>A0A1Y3BEI7</accession>
<keyword evidence="2" id="KW-1185">Reference proteome</keyword>
<dbReference type="Proteomes" id="UP000194236">
    <property type="component" value="Unassembled WGS sequence"/>
</dbReference>
<dbReference type="EMBL" id="MUJZ01023987">
    <property type="protein sequence ID" value="OTF79262.1"/>
    <property type="molecule type" value="Genomic_DNA"/>
</dbReference>
<name>A0A1Y3BEI7_EURMA</name>
<dbReference type="AlphaFoldDB" id="A0A1Y3BEI7"/>
<reference evidence="1 2" key="1">
    <citation type="submission" date="2017-03" db="EMBL/GenBank/DDBJ databases">
        <title>Genome Survey of Euroglyphus maynei.</title>
        <authorList>
            <person name="Arlian L.G."/>
            <person name="Morgan M.S."/>
            <person name="Rider S.D."/>
        </authorList>
    </citation>
    <scope>NUCLEOTIDE SEQUENCE [LARGE SCALE GENOMIC DNA]</scope>
    <source>
        <strain evidence="1">Arlian Lab</strain>
        <tissue evidence="1">Whole body</tissue>
    </source>
</reference>
<organism evidence="1 2">
    <name type="scientific">Euroglyphus maynei</name>
    <name type="common">Mayne's house dust mite</name>
    <dbReference type="NCBI Taxonomy" id="6958"/>
    <lineage>
        <taxon>Eukaryota</taxon>
        <taxon>Metazoa</taxon>
        <taxon>Ecdysozoa</taxon>
        <taxon>Arthropoda</taxon>
        <taxon>Chelicerata</taxon>
        <taxon>Arachnida</taxon>
        <taxon>Acari</taxon>
        <taxon>Acariformes</taxon>
        <taxon>Sarcoptiformes</taxon>
        <taxon>Astigmata</taxon>
        <taxon>Psoroptidia</taxon>
        <taxon>Analgoidea</taxon>
        <taxon>Pyroglyphidae</taxon>
        <taxon>Pyroglyphinae</taxon>
        <taxon>Euroglyphus</taxon>
    </lineage>
</organism>
<comment type="caution">
    <text evidence="1">The sequence shown here is derived from an EMBL/GenBank/DDBJ whole genome shotgun (WGS) entry which is preliminary data.</text>
</comment>
<protein>
    <submittedName>
        <fullName evidence="1">Uncharacterized protein</fullName>
    </submittedName>
</protein>
<sequence>MFWAAQMRAKITESHDIHLLLCTSRPFDDGVGNDGGCINDDHEWIVGGRCGWGFRRRSFLGLKRIWQNGWLLGRGCVGRGTQPMITAAIVVIVM</sequence>
<evidence type="ECO:0000313" key="1">
    <source>
        <dbReference type="EMBL" id="OTF79262.1"/>
    </source>
</evidence>
<proteinExistence type="predicted"/>
<gene>
    <name evidence="1" type="ORF">BLA29_009468</name>
</gene>
<evidence type="ECO:0000313" key="2">
    <source>
        <dbReference type="Proteomes" id="UP000194236"/>
    </source>
</evidence>